<accession>A0ABQ0CKP0</accession>
<name>A0ABQ0CKP0_9HYPO</name>
<dbReference type="Proteomes" id="UP001562357">
    <property type="component" value="Unassembled WGS sequence"/>
</dbReference>
<dbReference type="InterPro" id="IPR008551">
    <property type="entry name" value="TANGO2"/>
</dbReference>
<protein>
    <submittedName>
        <fullName evidence="2">Uncharacterized protein</fullName>
    </submittedName>
</protein>
<dbReference type="PANTHER" id="PTHR17985:SF8">
    <property type="entry name" value="TRANSPORT AND GOLGI ORGANIZATION PROTEIN 2 HOMOLOG"/>
    <property type="match status" value="1"/>
</dbReference>
<keyword evidence="3" id="KW-1185">Reference proteome</keyword>
<evidence type="ECO:0000313" key="3">
    <source>
        <dbReference type="Proteomes" id="UP001562357"/>
    </source>
</evidence>
<dbReference type="EMBL" id="BAAFGZ010000063">
    <property type="protein sequence ID" value="GAB0133998.1"/>
    <property type="molecule type" value="Genomic_DNA"/>
</dbReference>
<organism evidence="2 3">
    <name type="scientific">Epichloe bromicola</name>
    <dbReference type="NCBI Taxonomy" id="79588"/>
    <lineage>
        <taxon>Eukaryota</taxon>
        <taxon>Fungi</taxon>
        <taxon>Dikarya</taxon>
        <taxon>Ascomycota</taxon>
        <taxon>Pezizomycotina</taxon>
        <taxon>Sordariomycetes</taxon>
        <taxon>Hypocreomycetidae</taxon>
        <taxon>Hypocreales</taxon>
        <taxon>Clavicipitaceae</taxon>
        <taxon>Epichloe</taxon>
    </lineage>
</organism>
<feature type="compositionally biased region" description="Pro residues" evidence="1">
    <location>
        <begin position="27"/>
        <end position="37"/>
    </location>
</feature>
<reference evidence="3" key="1">
    <citation type="submission" date="2024-06" db="EMBL/GenBank/DDBJ databases">
        <title>Draft Genome Sequences of Epichloe bromicola Strains Isolated from Elymus ciliaris.</title>
        <authorList>
            <consortium name="Epichloe bromicola genome sequencing consortium"/>
            <person name="Miura A."/>
            <person name="Imano S."/>
            <person name="Ashida A."/>
            <person name="Sato I."/>
            <person name="Chiba S."/>
            <person name="Tanaka A."/>
            <person name="Camagna M."/>
            <person name="Takemoto D."/>
        </authorList>
    </citation>
    <scope>NUCLEOTIDE SEQUENCE [LARGE SCALE GENOMIC DNA]</scope>
    <source>
        <strain evidence="3">DP</strain>
    </source>
</reference>
<gene>
    <name evidence="2" type="primary">g2385</name>
    <name evidence="2" type="ORF">EsDP_00002385</name>
</gene>
<feature type="region of interest" description="Disordered" evidence="1">
    <location>
        <begin position="1"/>
        <end position="40"/>
    </location>
</feature>
<comment type="caution">
    <text evidence="2">The sequence shown here is derived from an EMBL/GenBank/DDBJ whole genome shotgun (WGS) entry which is preliminary data.</text>
</comment>
<evidence type="ECO:0000313" key="2">
    <source>
        <dbReference type="EMBL" id="GAB0133998.1"/>
    </source>
</evidence>
<sequence length="391" mass="42568">MRQLIIAPGKSRRNTGQIAAAAAAAAAPPPPPPPPSHPLGAQSAHAMCIVLFTTAHPDYALILIDNRDEFILRPTSRPHWWTHPATGQQVLSSRDLQRAEKGTWMGITKNGLFAVLTNYREANTHDASHPVHGIKSRGGMVTAWLAGLGDSVKDGVHHLVKDGGVKGVGGFSMACGKLRKNNAGIAIVSNRAAHADEVPLVARQRGETWGLSNTAFDARVKWPKVESGTDLLRDTIQAAVDARCSEDDLVASLFGILDIDTFPATEPDMPFEQMTALLRHTIFVPELGNEAHREAMEEARAKGKAEWAEDEGSLKAVEEILLEQQPEVSAPAANGFATGLYGTQRQTVMLVDWQGRVKVVERALWDRNGHKIPRGQGDVVHEFQIEEWDES</sequence>
<dbReference type="Pfam" id="PF05742">
    <property type="entry name" value="TANGO2"/>
    <property type="match status" value="1"/>
</dbReference>
<evidence type="ECO:0000256" key="1">
    <source>
        <dbReference type="SAM" id="MobiDB-lite"/>
    </source>
</evidence>
<proteinExistence type="predicted"/>
<dbReference type="PANTHER" id="PTHR17985">
    <property type="entry name" value="SER/THR-RICH PROTEIN T10 IN DGCR REGION"/>
    <property type="match status" value="1"/>
</dbReference>